<name>A0AAW9Q8J5_9BURK</name>
<dbReference type="SUPFAM" id="SSF141868">
    <property type="entry name" value="EAL domain-like"/>
    <property type="match status" value="1"/>
</dbReference>
<keyword evidence="2" id="KW-1133">Transmembrane helix</keyword>
<dbReference type="Gene3D" id="3.30.70.270">
    <property type="match status" value="1"/>
</dbReference>
<feature type="transmembrane region" description="Helical" evidence="2">
    <location>
        <begin position="110"/>
        <end position="133"/>
    </location>
</feature>
<dbReference type="Pfam" id="PF00990">
    <property type="entry name" value="GGDEF"/>
    <property type="match status" value="1"/>
</dbReference>
<feature type="transmembrane region" description="Helical" evidence="2">
    <location>
        <begin position="18"/>
        <end position="37"/>
    </location>
</feature>
<feature type="compositionally biased region" description="Polar residues" evidence="1">
    <location>
        <begin position="690"/>
        <end position="700"/>
    </location>
</feature>
<dbReference type="CDD" id="cd01949">
    <property type="entry name" value="GGDEF"/>
    <property type="match status" value="1"/>
</dbReference>
<dbReference type="PANTHER" id="PTHR44757">
    <property type="entry name" value="DIGUANYLATE CYCLASE DGCP"/>
    <property type="match status" value="1"/>
</dbReference>
<keyword evidence="2" id="KW-0812">Transmembrane</keyword>
<keyword evidence="6" id="KW-1185">Reference proteome</keyword>
<dbReference type="SMART" id="SM00052">
    <property type="entry name" value="EAL"/>
    <property type="match status" value="1"/>
</dbReference>
<dbReference type="AlphaFoldDB" id="A0AAW9Q8J5"/>
<dbReference type="InterPro" id="IPR043128">
    <property type="entry name" value="Rev_trsase/Diguanyl_cyclase"/>
</dbReference>
<proteinExistence type="predicted"/>
<reference evidence="5 6" key="1">
    <citation type="submission" date="2024-02" db="EMBL/GenBank/DDBJ databases">
        <title>Genome sequence of Aquincola sp. MAHUQ-54.</title>
        <authorList>
            <person name="Huq M.A."/>
        </authorList>
    </citation>
    <scope>NUCLEOTIDE SEQUENCE [LARGE SCALE GENOMIC DNA]</scope>
    <source>
        <strain evidence="5 6">MAHUQ-54</strain>
    </source>
</reference>
<dbReference type="SMART" id="SM00267">
    <property type="entry name" value="GGDEF"/>
    <property type="match status" value="1"/>
</dbReference>
<dbReference type="NCBIfam" id="TIGR00254">
    <property type="entry name" value="GGDEF"/>
    <property type="match status" value="1"/>
</dbReference>
<feature type="transmembrane region" description="Helical" evidence="2">
    <location>
        <begin position="219"/>
        <end position="239"/>
    </location>
</feature>
<feature type="region of interest" description="Disordered" evidence="1">
    <location>
        <begin position="681"/>
        <end position="700"/>
    </location>
</feature>
<accession>A0AAW9Q8J5</accession>
<evidence type="ECO:0000313" key="5">
    <source>
        <dbReference type="EMBL" id="MEF7615564.1"/>
    </source>
</evidence>
<dbReference type="Pfam" id="PF00563">
    <property type="entry name" value="EAL"/>
    <property type="match status" value="1"/>
</dbReference>
<evidence type="ECO:0000256" key="1">
    <source>
        <dbReference type="SAM" id="MobiDB-lite"/>
    </source>
</evidence>
<dbReference type="Gene3D" id="3.20.20.450">
    <property type="entry name" value="EAL domain"/>
    <property type="match status" value="1"/>
</dbReference>
<dbReference type="InterPro" id="IPR000160">
    <property type="entry name" value="GGDEF_dom"/>
</dbReference>
<sequence length="700" mass="74409">MGAETAAGMQGIPLSPLLAAYAFVGAYVAVAICRSLPLRPGQRAGWARWGGALALATSAWCVHFIAMAGLPAQPAYEPWRALAALIPPVLCGVAALALQRPGAPSAPLRFALGVPVLAAGLVAVPLLGIHAAAGAQPGAWRIAPAGVAAACATVAALVYLGVHTSGVFRQRPTMPRSALGALALALAMLGMEIAMLAAAQSPQSAEPHTGWTMHGDSTTALALVAVPAVWALLMVAVSLEQRFGQLLQCMRDDLAHAETTDTLTGLSNRSRFDERLQVAAMRADRQQQRVAVLCINVDGLKAINESFGPPAGDALLQAMARRLQRVLGASDMAARASGDEFLLLLGGNPDRETAARAAAHVAARLGEPMLLDGRELGASCSIGVSMYPEDGAMSSLPTRAAAAMRNAKRNGRGTYCFFEAHMLEGTREDVELLRDLRRAVERRQLALFYQPKIHATGGHVTGAEALLRWRHPVRGVVSPAVFVPLAERAGLIGALGHWVIEEACRQMQAWRQEGMRMRVSINLSAHQLRQPDLVRRIREALVRHQVDPAQLTCEITESAAMDDTGTTLAIVHELVAAGVQLSIDDFGTGYASLSYLRRLPASELKIDRSFVHDLEAASDACAIVDAVIRLAHSLSLKVVAEGVETESQRAILCRLGCDELQGYLFGKPMVPRVLATWARDGEAPGRPAPTKSSRYGSCLQ</sequence>
<protein>
    <submittedName>
        <fullName evidence="5">EAL domain-containing protein</fullName>
    </submittedName>
</protein>
<feature type="domain" description="EAL" evidence="3">
    <location>
        <begin position="429"/>
        <end position="682"/>
    </location>
</feature>
<dbReference type="FunFam" id="3.20.20.450:FF:000001">
    <property type="entry name" value="Cyclic di-GMP phosphodiesterase yahA"/>
    <property type="match status" value="1"/>
</dbReference>
<dbReference type="Proteomes" id="UP001336250">
    <property type="component" value="Unassembled WGS sequence"/>
</dbReference>
<organism evidence="5 6">
    <name type="scientific">Aquincola agrisoli</name>
    <dbReference type="NCBI Taxonomy" id="3119538"/>
    <lineage>
        <taxon>Bacteria</taxon>
        <taxon>Pseudomonadati</taxon>
        <taxon>Pseudomonadota</taxon>
        <taxon>Betaproteobacteria</taxon>
        <taxon>Burkholderiales</taxon>
        <taxon>Sphaerotilaceae</taxon>
        <taxon>Aquincola</taxon>
    </lineage>
</organism>
<keyword evidence="2" id="KW-0472">Membrane</keyword>
<dbReference type="PANTHER" id="PTHR44757:SF2">
    <property type="entry name" value="BIOFILM ARCHITECTURE MAINTENANCE PROTEIN MBAA"/>
    <property type="match status" value="1"/>
</dbReference>
<dbReference type="RefSeq" id="WP_332290849.1">
    <property type="nucleotide sequence ID" value="NZ_JAZIBG010000036.1"/>
</dbReference>
<dbReference type="InterPro" id="IPR052155">
    <property type="entry name" value="Biofilm_reg_signaling"/>
</dbReference>
<dbReference type="InterPro" id="IPR029787">
    <property type="entry name" value="Nucleotide_cyclase"/>
</dbReference>
<feature type="transmembrane region" description="Helical" evidence="2">
    <location>
        <begin position="139"/>
        <end position="160"/>
    </location>
</feature>
<evidence type="ECO:0000313" key="6">
    <source>
        <dbReference type="Proteomes" id="UP001336250"/>
    </source>
</evidence>
<dbReference type="SUPFAM" id="SSF55073">
    <property type="entry name" value="Nucleotide cyclase"/>
    <property type="match status" value="1"/>
</dbReference>
<evidence type="ECO:0000259" key="3">
    <source>
        <dbReference type="PROSITE" id="PS50883"/>
    </source>
</evidence>
<evidence type="ECO:0000256" key="2">
    <source>
        <dbReference type="SAM" id="Phobius"/>
    </source>
</evidence>
<feature type="transmembrane region" description="Helical" evidence="2">
    <location>
        <begin position="49"/>
        <end position="72"/>
    </location>
</feature>
<gene>
    <name evidence="5" type="ORF">V4F39_16740</name>
</gene>
<dbReference type="CDD" id="cd01948">
    <property type="entry name" value="EAL"/>
    <property type="match status" value="1"/>
</dbReference>
<dbReference type="EMBL" id="JAZIBG010000036">
    <property type="protein sequence ID" value="MEF7615564.1"/>
    <property type="molecule type" value="Genomic_DNA"/>
</dbReference>
<dbReference type="PROSITE" id="PS50887">
    <property type="entry name" value="GGDEF"/>
    <property type="match status" value="1"/>
</dbReference>
<dbReference type="PROSITE" id="PS50883">
    <property type="entry name" value="EAL"/>
    <property type="match status" value="1"/>
</dbReference>
<dbReference type="InterPro" id="IPR035919">
    <property type="entry name" value="EAL_sf"/>
</dbReference>
<comment type="caution">
    <text evidence="5">The sequence shown here is derived from an EMBL/GenBank/DDBJ whole genome shotgun (WGS) entry which is preliminary data.</text>
</comment>
<evidence type="ECO:0000259" key="4">
    <source>
        <dbReference type="PROSITE" id="PS50887"/>
    </source>
</evidence>
<feature type="transmembrane region" description="Helical" evidence="2">
    <location>
        <begin position="78"/>
        <end position="98"/>
    </location>
</feature>
<dbReference type="InterPro" id="IPR001633">
    <property type="entry name" value="EAL_dom"/>
</dbReference>
<feature type="domain" description="GGDEF" evidence="4">
    <location>
        <begin position="288"/>
        <end position="420"/>
    </location>
</feature>
<feature type="transmembrane region" description="Helical" evidence="2">
    <location>
        <begin position="181"/>
        <end position="199"/>
    </location>
</feature>